<dbReference type="PANTHER" id="PTHR30011">
    <property type="entry name" value="ALKANESULFONATE MONOOXYGENASE-RELATED"/>
    <property type="match status" value="1"/>
</dbReference>
<dbReference type="InterPro" id="IPR016215">
    <property type="entry name" value="NTA_MOA"/>
</dbReference>
<reference evidence="7 8" key="1">
    <citation type="journal article" date="2012" name="Eukaryot. Cell">
        <title>Draft genome sequence of Wickerhamomyces ciferrii NRRL Y-1031 F-60-10.</title>
        <authorList>
            <person name="Schneider J."/>
            <person name="Andrea H."/>
            <person name="Blom J."/>
            <person name="Jaenicke S."/>
            <person name="Ruckert C."/>
            <person name="Schorsch C."/>
            <person name="Szczepanowski R."/>
            <person name="Farwick M."/>
            <person name="Goesmann A."/>
            <person name="Puhler A."/>
            <person name="Schaffer S."/>
            <person name="Tauch A."/>
            <person name="Kohler T."/>
            <person name="Brinkrolf K."/>
        </authorList>
    </citation>
    <scope>NUCLEOTIDE SEQUENCE [LARGE SCALE GENOMIC DNA]</scope>
    <source>
        <strain evidence="8">ATCC 14091 / BCRC 22168 / CBS 111 / JCM 3599 / NBRC 0793 / NRRL Y-1031 F-60-10</strain>
    </source>
</reference>
<dbReference type="STRING" id="1206466.K0KPZ1"/>
<keyword evidence="8" id="KW-1185">Reference proteome</keyword>
<organism evidence="7 8">
    <name type="scientific">Wickerhamomyces ciferrii (strain ATCC 14091 / BCRC 22168 / CBS 111 / JCM 3599 / NBRC 0793 / NRRL Y-1031 F-60-10)</name>
    <name type="common">Yeast</name>
    <name type="synonym">Pichia ciferrii</name>
    <dbReference type="NCBI Taxonomy" id="1206466"/>
    <lineage>
        <taxon>Eukaryota</taxon>
        <taxon>Fungi</taxon>
        <taxon>Dikarya</taxon>
        <taxon>Ascomycota</taxon>
        <taxon>Saccharomycotina</taxon>
        <taxon>Saccharomycetes</taxon>
        <taxon>Phaffomycetales</taxon>
        <taxon>Wickerhamomycetaceae</taxon>
        <taxon>Wickerhamomyces</taxon>
    </lineage>
</organism>
<feature type="domain" description="Luciferase-like" evidence="6">
    <location>
        <begin position="45"/>
        <end position="318"/>
    </location>
</feature>
<sequence length="510" mass="57131">MSEEPSTKKQKTREPLIINFFQQGTVNTQPSGLWSYPGDISSNYKKLNYWTDLARKAEAAKINSIFIADVLGPYDVYKGPKNFGIPIKAGVQTPGIDPSAPITAMASVTQSLGFGITFSTISEHPYHFARRLASLDHLTDGRIGWNIVSSYLESAARNLLSGQELPERLERYRKTEEYVLAVYELLLSSWRIDSIKADPKTHTYAEPSLVREINFKGDYYDIPGPGYTEPSPQSIPLLFQAGSSPGGIELASKHAEVVFLNGGSPEILKSKIDNIKQTALKYDRNPSSLKFITLAMVIVGKTHEEAVAKYESYANQADPEGALALLGGWVGIDFNKYDDEVDLLTIEDQTTKNIVKSFCTYLGYDQPITKSRLARHVSVKGSTDLFLGSIEEVADEIEKWVNISGLNGFNFASSVNPNTFDDLVDLLLPELRKRGLAQLDYPVPNGTFRENTYKQKGQTFVPPDHLAFKYRWTKGTNEEFTKELNKHKEWIEERRAKSGPKTDSSYIIQR</sequence>
<keyword evidence="2" id="KW-0288">FMN</keyword>
<evidence type="ECO:0000256" key="1">
    <source>
        <dbReference type="ARBA" id="ARBA00022630"/>
    </source>
</evidence>
<dbReference type="SUPFAM" id="SSF51679">
    <property type="entry name" value="Bacterial luciferase-like"/>
    <property type="match status" value="1"/>
</dbReference>
<dbReference type="GO" id="GO:0004497">
    <property type="term" value="F:monooxygenase activity"/>
    <property type="evidence" value="ECO:0007669"/>
    <property type="project" value="UniProtKB-KW"/>
</dbReference>
<keyword evidence="1" id="KW-0285">Flavoprotein</keyword>
<dbReference type="GO" id="GO:0016705">
    <property type="term" value="F:oxidoreductase activity, acting on paired donors, with incorporation or reduction of molecular oxygen"/>
    <property type="evidence" value="ECO:0007669"/>
    <property type="project" value="InterPro"/>
</dbReference>
<dbReference type="InterPro" id="IPR051260">
    <property type="entry name" value="Diverse_substr_monoxygenases"/>
</dbReference>
<dbReference type="InterPro" id="IPR036661">
    <property type="entry name" value="Luciferase-like_sf"/>
</dbReference>
<dbReference type="PIRSF" id="PIRSF000337">
    <property type="entry name" value="NTA_MOA"/>
    <property type="match status" value="1"/>
</dbReference>
<name>K0KPZ1_WICCF</name>
<evidence type="ECO:0000256" key="4">
    <source>
        <dbReference type="ARBA" id="ARBA00023033"/>
    </source>
</evidence>
<dbReference type="HOGENOM" id="CLU_022256_0_0_1"/>
<dbReference type="InterPro" id="IPR011251">
    <property type="entry name" value="Luciferase-like_dom"/>
</dbReference>
<dbReference type="Pfam" id="PF00296">
    <property type="entry name" value="Bac_luciferase"/>
    <property type="match status" value="1"/>
</dbReference>
<dbReference type="Gene3D" id="3.20.20.30">
    <property type="entry name" value="Luciferase-like domain"/>
    <property type="match status" value="1"/>
</dbReference>
<dbReference type="EMBL" id="CAIF01000072">
    <property type="protein sequence ID" value="CCH43243.1"/>
    <property type="molecule type" value="Genomic_DNA"/>
</dbReference>
<dbReference type="AlphaFoldDB" id="K0KPZ1"/>
<gene>
    <name evidence="7" type="ORF">BN7_2790</name>
</gene>
<dbReference type="Proteomes" id="UP000009328">
    <property type="component" value="Unassembled WGS sequence"/>
</dbReference>
<keyword evidence="4 7" id="KW-0503">Monooxygenase</keyword>
<dbReference type="PANTHER" id="PTHR30011:SF16">
    <property type="entry name" value="C2H2 FINGER DOMAIN TRANSCRIPTION FACTOR (EUROFUNG)-RELATED"/>
    <property type="match status" value="1"/>
</dbReference>
<evidence type="ECO:0000313" key="7">
    <source>
        <dbReference type="EMBL" id="CCH43243.1"/>
    </source>
</evidence>
<protein>
    <submittedName>
        <fullName evidence="7">Monooxygenase</fullName>
    </submittedName>
</protein>
<comment type="caution">
    <text evidence="7">The sequence shown here is derived from an EMBL/GenBank/DDBJ whole genome shotgun (WGS) entry which is preliminary data.</text>
</comment>
<evidence type="ECO:0000256" key="5">
    <source>
        <dbReference type="ARBA" id="ARBA00033748"/>
    </source>
</evidence>
<accession>K0KPZ1</accession>
<keyword evidence="3" id="KW-0560">Oxidoreductase</keyword>
<dbReference type="eggNOG" id="ENOG502QSR6">
    <property type="taxonomic scope" value="Eukaryota"/>
</dbReference>
<proteinExistence type="inferred from homology"/>
<comment type="similarity">
    <text evidence="5">Belongs to the NtaA/SnaA/DszA monooxygenase family.</text>
</comment>
<evidence type="ECO:0000313" key="8">
    <source>
        <dbReference type="Proteomes" id="UP000009328"/>
    </source>
</evidence>
<evidence type="ECO:0000256" key="3">
    <source>
        <dbReference type="ARBA" id="ARBA00023002"/>
    </source>
</evidence>
<evidence type="ECO:0000256" key="2">
    <source>
        <dbReference type="ARBA" id="ARBA00022643"/>
    </source>
</evidence>
<dbReference type="NCBIfam" id="TIGR03860">
    <property type="entry name" value="FMN_nitrolo"/>
    <property type="match status" value="1"/>
</dbReference>
<evidence type="ECO:0000259" key="6">
    <source>
        <dbReference type="Pfam" id="PF00296"/>
    </source>
</evidence>
<dbReference type="InParanoid" id="K0KPZ1"/>